<feature type="region of interest" description="Disordered" evidence="1">
    <location>
        <begin position="817"/>
        <end position="1038"/>
    </location>
</feature>
<dbReference type="EMBL" id="NBSH01000001">
    <property type="protein sequence ID" value="ORX40706.1"/>
    <property type="molecule type" value="Genomic_DNA"/>
</dbReference>
<feature type="compositionally biased region" description="Polar residues" evidence="1">
    <location>
        <begin position="1"/>
        <end position="18"/>
    </location>
</feature>
<feature type="compositionally biased region" description="Polar residues" evidence="1">
    <location>
        <begin position="690"/>
        <end position="700"/>
    </location>
</feature>
<sequence length="1038" mass="109932">MSNQPHPQQLPSNPSTSDPPAKAREQHGVGGVRSWFRFSAHRPKSKSADTQPTTSPLGNTNSIPEQDPYRPLQFGPPRIASLYVSPSERNLYLAAMAQLERAPPNLPLWSDPTPSIPPLAPQPPFQAQLPNHDGRPLSTANGHSKSDSQSLANRSMSPKLVTSPGVQSLAAGLSVRDEFRLNRVPPRSTRHALLSLVPPATLRFTGFPATAVIAADEALSEAWHQGVTNRSESRYDLQRRGEAQDGALWKVELEGRAWKRKGRQELDSIRLILAVLTALGVHGWTVEDSIQAGTSKKGCHNLLFSNSPDIFATPPAFFALSFPLPDRISIISAPSKNTPAIVSAVRNAITTSSAMHSRQGTGASTMSANASSAGSIKAVSWKGQRGVKLEGWVHPGVYRFWVGGMRRWVVGGVRKKVIDNLHPTLILGLINNISALHMNLVSSIPLLPISKGRDILIFSTLPSSGLSYRDGWKPDVSNHTSRSSSLVLVSPAASRPVTFDEPTARRHAVHMETNDVPPPRDGKGRDAVEVDSSGRRILPWTSVAEAHPTPNESSSHARHASGSVVNPSPQLVSNTPQRDPSVDSDRPLMSGSAKSSPKPRNLLLKKNSTRRKASKRSSSQSLQSVRGQQTHLPSAWQPISQPGRAGQETPSAQGGGGASTPEADRWSLIDIPAKVGTIGMSLHEQRQSADETQGSESSIYTDAHAQPATVRPEPGSGLDSAPVTQKNATDAMPERSGLGLPASASVPLAPPQDQMHQLGRPMQPISADMTHTDLTTPEGYGGLALRDNAPANRAQVVQNPTALASMHGSMGYAGQSVLSFASDRKRQPSGTGAGQGPVSGSGHSRGPSRSRLSSGRTVGQDTDHLAIPETRPELPTDRGPGGLGSLLRQASPKRQPLSLSEDPAPAANTQEVNSVTSPHVIPAAQSTLAPPAQATPTVLTPEATAPKPKGISKYFRKSPAPPAPHVQPSRSILLAQSARSLDADLPSPAKDSDVAVSEFGKSTSEYETAPSQAGSSIGGRGPGAVGSSRTKISLGKKS</sequence>
<dbReference type="InParanoid" id="A0A1Y1UTF2"/>
<dbReference type="PANTHER" id="PTHR38696">
    <property type="entry name" value="MEDIATOR OF RNA POLYMERASE II TRANSCRIPTION SUBUNIT 13"/>
    <property type="match status" value="1"/>
</dbReference>
<feature type="region of interest" description="Disordered" evidence="1">
    <location>
        <begin position="105"/>
        <end position="163"/>
    </location>
</feature>
<feature type="compositionally biased region" description="Polar residues" evidence="1">
    <location>
        <begin position="1000"/>
        <end position="1015"/>
    </location>
</feature>
<comment type="caution">
    <text evidence="2">The sequence shown here is derived from an EMBL/GenBank/DDBJ whole genome shotgun (WGS) entry which is preliminary data.</text>
</comment>
<feature type="compositionally biased region" description="Low complexity" evidence="1">
    <location>
        <begin position="616"/>
        <end position="629"/>
    </location>
</feature>
<feature type="region of interest" description="Disordered" evidence="1">
    <location>
        <begin position="498"/>
        <end position="665"/>
    </location>
</feature>
<feature type="compositionally biased region" description="Pro residues" evidence="1">
    <location>
        <begin position="114"/>
        <end position="124"/>
    </location>
</feature>
<dbReference type="PANTHER" id="PTHR38696:SF1">
    <property type="entry name" value="MEDIATOR OF RNA POLYMERASE II TRANSCRIPTION SUBUNIT 13"/>
    <property type="match status" value="1"/>
</dbReference>
<feature type="compositionally biased region" description="Basic and acidic residues" evidence="1">
    <location>
        <begin position="861"/>
        <end position="876"/>
    </location>
</feature>
<dbReference type="RefSeq" id="XP_021874385.1">
    <property type="nucleotide sequence ID" value="XM_022018977.1"/>
</dbReference>
<reference evidence="2 3" key="1">
    <citation type="submission" date="2017-03" db="EMBL/GenBank/DDBJ databases">
        <title>Widespread Adenine N6-methylation of Active Genes in Fungi.</title>
        <authorList>
            <consortium name="DOE Joint Genome Institute"/>
            <person name="Mondo S.J."/>
            <person name="Dannebaum R.O."/>
            <person name="Kuo R.C."/>
            <person name="Louie K.B."/>
            <person name="Bewick A.J."/>
            <person name="Labutti K."/>
            <person name="Haridas S."/>
            <person name="Kuo A."/>
            <person name="Salamov A."/>
            <person name="Ahrendt S.R."/>
            <person name="Lau R."/>
            <person name="Bowen B.P."/>
            <person name="Lipzen A."/>
            <person name="Sullivan W."/>
            <person name="Andreopoulos W.B."/>
            <person name="Clum A."/>
            <person name="Lindquist E."/>
            <person name="Daum C."/>
            <person name="Northen T.R."/>
            <person name="Ramamoorthy G."/>
            <person name="Schmitz R.J."/>
            <person name="Gryganskyi A."/>
            <person name="Culley D."/>
            <person name="Magnuson J."/>
            <person name="James T.Y."/>
            <person name="O'Malley M.A."/>
            <person name="Stajich J.E."/>
            <person name="Spatafora J.W."/>
            <person name="Visel A."/>
            <person name="Grigoriev I.V."/>
        </authorList>
    </citation>
    <scope>NUCLEOTIDE SEQUENCE [LARGE SCALE GENOMIC DNA]</scope>
    <source>
        <strain evidence="2 3">NRRL Y-17943</strain>
    </source>
</reference>
<keyword evidence="3" id="KW-1185">Reference proteome</keyword>
<evidence type="ECO:0000313" key="2">
    <source>
        <dbReference type="EMBL" id="ORX40706.1"/>
    </source>
</evidence>
<name>A0A1Y1UTF2_9TREE</name>
<proteinExistence type="predicted"/>
<dbReference type="GeneID" id="33560786"/>
<feature type="region of interest" description="Disordered" evidence="1">
    <location>
        <begin position="1"/>
        <end position="74"/>
    </location>
</feature>
<feature type="compositionally biased region" description="Polar residues" evidence="1">
    <location>
        <begin position="48"/>
        <end position="64"/>
    </location>
</feature>
<protein>
    <submittedName>
        <fullName evidence="2">Uncharacterized protein</fullName>
    </submittedName>
</protein>
<feature type="compositionally biased region" description="Polar residues" evidence="1">
    <location>
        <begin position="907"/>
        <end position="917"/>
    </location>
</feature>
<evidence type="ECO:0000256" key="1">
    <source>
        <dbReference type="SAM" id="MobiDB-lite"/>
    </source>
</evidence>
<feature type="compositionally biased region" description="Basic and acidic residues" evidence="1">
    <location>
        <begin position="509"/>
        <end position="534"/>
    </location>
</feature>
<dbReference type="STRING" id="4999.A0A1Y1UTF2"/>
<feature type="compositionally biased region" description="Polar residues" evidence="1">
    <location>
        <begin position="138"/>
        <end position="156"/>
    </location>
</feature>
<feature type="compositionally biased region" description="Polar residues" evidence="1">
    <location>
        <begin position="563"/>
        <end position="578"/>
    </location>
</feature>
<dbReference type="Proteomes" id="UP000193218">
    <property type="component" value="Unassembled WGS sequence"/>
</dbReference>
<evidence type="ECO:0000313" key="3">
    <source>
        <dbReference type="Proteomes" id="UP000193218"/>
    </source>
</evidence>
<accession>A0A1Y1UTF2</accession>
<dbReference type="AlphaFoldDB" id="A0A1Y1UTF2"/>
<dbReference type="OrthoDB" id="2596799at2759"/>
<feature type="compositionally biased region" description="Low complexity" evidence="1">
    <location>
        <begin position="840"/>
        <end position="856"/>
    </location>
</feature>
<feature type="compositionally biased region" description="Polar residues" evidence="1">
    <location>
        <begin position="924"/>
        <end position="938"/>
    </location>
</feature>
<organism evidence="2 3">
    <name type="scientific">Kockovaella imperatae</name>
    <dbReference type="NCBI Taxonomy" id="4999"/>
    <lineage>
        <taxon>Eukaryota</taxon>
        <taxon>Fungi</taxon>
        <taxon>Dikarya</taxon>
        <taxon>Basidiomycota</taxon>
        <taxon>Agaricomycotina</taxon>
        <taxon>Tremellomycetes</taxon>
        <taxon>Tremellales</taxon>
        <taxon>Cuniculitremaceae</taxon>
        <taxon>Kockovaella</taxon>
    </lineage>
</organism>
<gene>
    <name evidence="2" type="ORF">BD324DRAFT_678147</name>
</gene>
<feature type="region of interest" description="Disordered" evidence="1">
    <location>
        <begin position="680"/>
        <end position="787"/>
    </location>
</feature>